<dbReference type="AlphaFoldDB" id="A0A3B6NUD2"/>
<dbReference type="Gramene" id="TraesCS6A02G369400.1">
    <property type="protein sequence ID" value="TraesCS6A02G369400.1"/>
    <property type="gene ID" value="TraesCS6A02G369400"/>
</dbReference>
<dbReference type="PANTHER" id="PTHR34223">
    <property type="entry name" value="OS11G0201299 PROTEIN"/>
    <property type="match status" value="1"/>
</dbReference>
<dbReference type="Proteomes" id="UP000019116">
    <property type="component" value="Chromosome 6A"/>
</dbReference>
<dbReference type="Gramene" id="TraesLAC6A03G03357260.1">
    <property type="protein sequence ID" value="TraesLAC6A03G03357260.1"/>
    <property type="gene ID" value="TraesLAC6A03G03357260"/>
</dbReference>
<dbReference type="InterPro" id="IPR032675">
    <property type="entry name" value="LRR_dom_sf"/>
</dbReference>
<dbReference type="InterPro" id="IPR053197">
    <property type="entry name" value="F-box_SCFL_complex_component"/>
</dbReference>
<organism evidence="1">
    <name type="scientific">Triticum aestivum</name>
    <name type="common">Wheat</name>
    <dbReference type="NCBI Taxonomy" id="4565"/>
    <lineage>
        <taxon>Eukaryota</taxon>
        <taxon>Viridiplantae</taxon>
        <taxon>Streptophyta</taxon>
        <taxon>Embryophyta</taxon>
        <taxon>Tracheophyta</taxon>
        <taxon>Spermatophyta</taxon>
        <taxon>Magnoliopsida</taxon>
        <taxon>Liliopsida</taxon>
        <taxon>Poales</taxon>
        <taxon>Poaceae</taxon>
        <taxon>BOP clade</taxon>
        <taxon>Pooideae</taxon>
        <taxon>Triticodae</taxon>
        <taxon>Triticeae</taxon>
        <taxon>Triticinae</taxon>
        <taxon>Triticum</taxon>
    </lineage>
</organism>
<evidence type="ECO:0000313" key="2">
    <source>
        <dbReference type="Proteomes" id="UP000019116"/>
    </source>
</evidence>
<dbReference type="SUPFAM" id="SSF52047">
    <property type="entry name" value="RNI-like"/>
    <property type="match status" value="1"/>
</dbReference>
<dbReference type="Gramene" id="TraesLDM6A03G03403420.1">
    <property type="protein sequence ID" value="TraesLDM6A03G03403420.1"/>
    <property type="gene ID" value="TraesLDM6A03G03403420"/>
</dbReference>
<dbReference type="Gramene" id="TraesWEE_scaffold_009628_01G000700.1">
    <property type="protein sequence ID" value="TraesWEE_scaffold_009628_01G000700.1"/>
    <property type="gene ID" value="TraesWEE_scaffold_009628_01G000700"/>
</dbReference>
<evidence type="ECO:0008006" key="3">
    <source>
        <dbReference type="Google" id="ProtNLM"/>
    </source>
</evidence>
<evidence type="ECO:0000313" key="1">
    <source>
        <dbReference type="EnsemblPlants" id="TraesCS6A02G369400.1"/>
    </source>
</evidence>
<dbReference type="Gene3D" id="3.80.10.10">
    <property type="entry name" value="Ribonuclease Inhibitor"/>
    <property type="match status" value="1"/>
</dbReference>
<name>A0A3B6NUD2_WHEAT</name>
<dbReference type="PANTHER" id="PTHR34223:SF59">
    <property type="entry name" value="F-BOX DOMAIN-CONTAINING PROTEIN"/>
    <property type="match status" value="1"/>
</dbReference>
<dbReference type="Gramene" id="TraesCLE_scaffold_034812_01G000500.1">
    <property type="protein sequence ID" value="TraesCLE_scaffold_034812_01G000500.1"/>
    <property type="gene ID" value="TraesCLE_scaffold_034812_01G000500"/>
</dbReference>
<sequence>MLEVLIMYALECQVKELLLNAGHIEDSPLTLDMPLLSRHLKILHLEHVTCSALNFSGCPVLDELKLQGCDIYARKISSKSLKRLYITNSCMVPEDFHIQIFAPDLNSLQIDYFDGVTPFLEDMPSLVTAYIGLGHECHYYCEKNMRGCDFRECGCHTYPIEGDVLLNGLSNVVNLELIAQPVMLIYRWDLERCPLFGALKTLLLNEWFTTIDLVCILRHSPLLEMLTLQLGNTENLVGATAVPETTKQSFVCAHLEVVKIECTKVDAGIRKILNILSTCGVHYKKISIKEKCSFSNFFSFQKHGGLLARVAPEVCAQP</sequence>
<dbReference type="OrthoDB" id="634193at2759"/>
<dbReference type="OMA" id="NAGHIED"/>
<reference evidence="1" key="2">
    <citation type="submission" date="2018-10" db="UniProtKB">
        <authorList>
            <consortium name="EnsemblPlants"/>
        </authorList>
    </citation>
    <scope>IDENTIFICATION</scope>
</reference>
<proteinExistence type="predicted"/>
<accession>A0A3B6NUD2</accession>
<keyword evidence="2" id="KW-1185">Reference proteome</keyword>
<dbReference type="EnsemblPlants" id="TraesCS6A02G369400.1">
    <property type="protein sequence ID" value="TraesCS6A02G369400.1"/>
    <property type="gene ID" value="TraesCS6A02G369400"/>
</dbReference>
<protein>
    <recommendedName>
        <fullName evidence="3">FBD domain-containing protein</fullName>
    </recommendedName>
</protein>
<dbReference type="Gramene" id="TraesCS6A03G0938800.1">
    <property type="protein sequence ID" value="TraesCS6A03G0938800.1.CDS"/>
    <property type="gene ID" value="TraesCS6A03G0938800"/>
</dbReference>
<reference evidence="1" key="1">
    <citation type="submission" date="2018-08" db="EMBL/GenBank/DDBJ databases">
        <authorList>
            <person name="Rossello M."/>
        </authorList>
    </citation>
    <scope>NUCLEOTIDE SEQUENCE [LARGE SCALE GENOMIC DNA]</scope>
    <source>
        <strain evidence="1">cv. Chinese Spring</strain>
    </source>
</reference>